<reference evidence="4" key="1">
    <citation type="submission" date="2016-10" db="EMBL/GenBank/DDBJ databases">
        <authorList>
            <person name="Varghese N."/>
            <person name="Submissions S."/>
        </authorList>
    </citation>
    <scope>NUCLEOTIDE SEQUENCE [LARGE SCALE GENOMIC DNA]</scope>
    <source>
        <strain evidence="4">DSM 46732</strain>
    </source>
</reference>
<sequence>MDGGNPNGWSDEFRGTADEPAARGGRERRSVTGPNRAAASNATDATTVGKRPTEPMSGLCEFDLGMVPASITPPRTWRRAAWFVVLSAVVALSGIVLGTAVVMSRAPERFVAEPPEIPRGWEYPPLSDRHTSAPAPGLGSTSENADAGEGSSKPPFTGTARRGSVRRDTGVVAASGKRAPVSVERTTPAPAEPTRGTSSTHGADPGSTPPNTPPSNGTLQSDTPPSGAPSDEATPSVTAWEATPQTTAAPSTTAEPSTPHGTTVPLAGMREVTEDYFAAVGAGELHEAYGMTGGVLRGTGPAGLERRYGHLWSVELVSSAVRGDSTVSELRVSEADGRSSTRYRRLEFGGPGGRVIADEAVEELPGNR</sequence>
<feature type="transmembrane region" description="Helical" evidence="2">
    <location>
        <begin position="80"/>
        <end position="103"/>
    </location>
</feature>
<feature type="region of interest" description="Disordered" evidence="1">
    <location>
        <begin position="1"/>
        <end position="54"/>
    </location>
</feature>
<dbReference type="AlphaFoldDB" id="A0A1H0Q9T1"/>
<feature type="compositionally biased region" description="Low complexity" evidence="1">
    <location>
        <begin position="241"/>
        <end position="259"/>
    </location>
</feature>
<evidence type="ECO:0000313" key="4">
    <source>
        <dbReference type="Proteomes" id="UP000199497"/>
    </source>
</evidence>
<protein>
    <submittedName>
        <fullName evidence="3">Uncharacterized protein</fullName>
    </submittedName>
</protein>
<keyword evidence="4" id="KW-1185">Reference proteome</keyword>
<gene>
    <name evidence="3" type="ORF">SAMN04487905_102145</name>
</gene>
<feature type="region of interest" description="Disordered" evidence="1">
    <location>
        <begin position="115"/>
        <end position="265"/>
    </location>
</feature>
<feature type="compositionally biased region" description="Basic and acidic residues" evidence="1">
    <location>
        <begin position="11"/>
        <end position="30"/>
    </location>
</feature>
<evidence type="ECO:0000256" key="1">
    <source>
        <dbReference type="SAM" id="MobiDB-lite"/>
    </source>
</evidence>
<organism evidence="3 4">
    <name type="scientific">Actinopolyspora xinjiangensis</name>
    <dbReference type="NCBI Taxonomy" id="405564"/>
    <lineage>
        <taxon>Bacteria</taxon>
        <taxon>Bacillati</taxon>
        <taxon>Actinomycetota</taxon>
        <taxon>Actinomycetes</taxon>
        <taxon>Actinopolysporales</taxon>
        <taxon>Actinopolysporaceae</taxon>
        <taxon>Actinopolyspora</taxon>
    </lineage>
</organism>
<keyword evidence="2" id="KW-1133">Transmembrane helix</keyword>
<keyword evidence="2" id="KW-0472">Membrane</keyword>
<proteinExistence type="predicted"/>
<keyword evidence="2" id="KW-0812">Transmembrane</keyword>
<dbReference type="OrthoDB" id="3677000at2"/>
<dbReference type="EMBL" id="FNJR01000002">
    <property type="protein sequence ID" value="SDP14107.1"/>
    <property type="molecule type" value="Genomic_DNA"/>
</dbReference>
<evidence type="ECO:0000313" key="3">
    <source>
        <dbReference type="EMBL" id="SDP14107.1"/>
    </source>
</evidence>
<accession>A0A1H0Q9T1</accession>
<name>A0A1H0Q9T1_9ACTN</name>
<dbReference type="STRING" id="405564.SAMN04487905_102145"/>
<dbReference type="RefSeq" id="WP_092597631.1">
    <property type="nucleotide sequence ID" value="NZ_FNJR01000002.1"/>
</dbReference>
<evidence type="ECO:0000256" key="2">
    <source>
        <dbReference type="SAM" id="Phobius"/>
    </source>
</evidence>
<dbReference type="Proteomes" id="UP000199497">
    <property type="component" value="Unassembled WGS sequence"/>
</dbReference>